<dbReference type="EMBL" id="RCMK01000020">
    <property type="protein sequence ID" value="KAG2953902.1"/>
    <property type="molecule type" value="Genomic_DNA"/>
</dbReference>
<dbReference type="AlphaFoldDB" id="A0A8T1EKS8"/>
<evidence type="ECO:0000313" key="1">
    <source>
        <dbReference type="EMBL" id="KAG2953902.1"/>
    </source>
</evidence>
<gene>
    <name evidence="1" type="ORF">PC117_g1649</name>
</gene>
<proteinExistence type="predicted"/>
<reference evidence="1" key="1">
    <citation type="submission" date="2018-10" db="EMBL/GenBank/DDBJ databases">
        <title>Effector identification in a new, highly contiguous assembly of the strawberry crown rot pathogen Phytophthora cactorum.</title>
        <authorList>
            <person name="Armitage A.D."/>
            <person name="Nellist C.F."/>
            <person name="Bates H."/>
            <person name="Vickerstaff R.J."/>
            <person name="Harrison R.J."/>
        </authorList>
    </citation>
    <scope>NUCLEOTIDE SEQUENCE</scope>
    <source>
        <strain evidence="1">4040</strain>
    </source>
</reference>
<evidence type="ECO:0000313" key="2">
    <source>
        <dbReference type="Proteomes" id="UP000736787"/>
    </source>
</evidence>
<sequence>MDSRSTAVGVNCSGRGTIDSIEPAGKAPSSIQLRWRTARRLSEHSASSTLQYPVATRSRRLLGRVEFARESSRRLQFRPVMRAPPAFSGKAQ</sequence>
<dbReference type="Proteomes" id="UP000736787">
    <property type="component" value="Unassembled WGS sequence"/>
</dbReference>
<name>A0A8T1EKS8_9STRA</name>
<accession>A0A8T1EKS8</accession>
<comment type="caution">
    <text evidence="1">The sequence shown here is derived from an EMBL/GenBank/DDBJ whole genome shotgun (WGS) entry which is preliminary data.</text>
</comment>
<organism evidence="1 2">
    <name type="scientific">Phytophthora cactorum</name>
    <dbReference type="NCBI Taxonomy" id="29920"/>
    <lineage>
        <taxon>Eukaryota</taxon>
        <taxon>Sar</taxon>
        <taxon>Stramenopiles</taxon>
        <taxon>Oomycota</taxon>
        <taxon>Peronosporomycetes</taxon>
        <taxon>Peronosporales</taxon>
        <taxon>Peronosporaceae</taxon>
        <taxon>Phytophthora</taxon>
    </lineage>
</organism>
<protein>
    <submittedName>
        <fullName evidence="1">Uncharacterized protein</fullName>
    </submittedName>
</protein>